<evidence type="ECO:0000313" key="1">
    <source>
        <dbReference type="EMBL" id="GAT13176.1"/>
    </source>
</evidence>
<proteinExistence type="predicted"/>
<gene>
    <name evidence="1" type="ORF">RMCT_0148</name>
</gene>
<name>A0A124E7N9_MYCTH</name>
<sequence length="99" mass="10697">MNRLHFCPACGLFGRKKRRRDEQALIAFHSLLAAQARRERAVKLTPIWSPADTAELLAAAAAHEAVPAAAAAGWVDHGTHREWCGGPCPTSSELWGGAR</sequence>
<dbReference type="EMBL" id="BCTB01000001">
    <property type="protein sequence ID" value="GAT13176.1"/>
    <property type="molecule type" value="Genomic_DNA"/>
</dbReference>
<organism evidence="1 2">
    <name type="scientific">Mycolicibacterium thermoresistibile</name>
    <name type="common">Mycobacterium thermoresistibile</name>
    <dbReference type="NCBI Taxonomy" id="1797"/>
    <lineage>
        <taxon>Bacteria</taxon>
        <taxon>Bacillati</taxon>
        <taxon>Actinomycetota</taxon>
        <taxon>Actinomycetes</taxon>
        <taxon>Mycobacteriales</taxon>
        <taxon>Mycobacteriaceae</taxon>
        <taxon>Mycolicibacterium</taxon>
    </lineage>
</organism>
<protein>
    <submittedName>
        <fullName evidence="1">Uncharacterized protein</fullName>
    </submittedName>
</protein>
<accession>A0A124E7N9</accession>
<dbReference type="Proteomes" id="UP000069654">
    <property type="component" value="Unassembled WGS sequence"/>
</dbReference>
<reference evidence="1 2" key="1">
    <citation type="journal article" date="2016" name="Genome Announc.">
        <title>Draft Genome Sequences of Five Rapidly Growing Mycobacterium Species, M. thermoresistibile, M. fortuitum subsp. acetamidolyticum, M. canariasense, M. brisbanense, and M. novocastrense.</title>
        <authorList>
            <person name="Katahira K."/>
            <person name="Ogura Y."/>
            <person name="Gotoh Y."/>
            <person name="Hayashi T."/>
        </authorList>
    </citation>
    <scope>NUCLEOTIDE SEQUENCE [LARGE SCALE GENOMIC DNA]</scope>
    <source>
        <strain evidence="1 2">JCM6362</strain>
    </source>
</reference>
<dbReference type="RefSeq" id="WP_040546639.1">
    <property type="nucleotide sequence ID" value="NZ_BCTB01000001.1"/>
</dbReference>
<reference evidence="2" key="2">
    <citation type="submission" date="2016-02" db="EMBL/GenBank/DDBJ databases">
        <title>Draft genome sequence of five rapidly growing Mycobacterium species.</title>
        <authorList>
            <person name="Katahira K."/>
            <person name="Gotou Y."/>
            <person name="Iida K."/>
            <person name="Ogura Y."/>
            <person name="Hayashi T."/>
        </authorList>
    </citation>
    <scope>NUCLEOTIDE SEQUENCE [LARGE SCALE GENOMIC DNA]</scope>
    <source>
        <strain evidence="2">JCM6362</strain>
    </source>
</reference>
<comment type="caution">
    <text evidence="1">The sequence shown here is derived from an EMBL/GenBank/DDBJ whole genome shotgun (WGS) entry which is preliminary data.</text>
</comment>
<dbReference type="AlphaFoldDB" id="A0A124E7N9"/>
<dbReference type="STRING" id="1797.RMCT_0148"/>
<evidence type="ECO:0000313" key="2">
    <source>
        <dbReference type="Proteomes" id="UP000069654"/>
    </source>
</evidence>